<dbReference type="SUPFAM" id="SSF57756">
    <property type="entry name" value="Retrovirus zinc finger-like domains"/>
    <property type="match status" value="1"/>
</dbReference>
<reference evidence="3 4" key="1">
    <citation type="submission" date="2018-04" db="EMBL/GenBank/DDBJ databases">
        <authorList>
            <person name="Vogel A."/>
        </authorList>
    </citation>
    <scope>NUCLEOTIDE SEQUENCE [LARGE SCALE GENOMIC DNA]</scope>
</reference>
<dbReference type="Pfam" id="PF22936">
    <property type="entry name" value="Pol_BBD"/>
    <property type="match status" value="1"/>
</dbReference>
<evidence type="ECO:0000259" key="2">
    <source>
        <dbReference type="PROSITE" id="PS51485"/>
    </source>
</evidence>
<dbReference type="Pfam" id="PF02298">
    <property type="entry name" value="Cu_bind_like"/>
    <property type="match status" value="1"/>
</dbReference>
<dbReference type="GO" id="GO:0003676">
    <property type="term" value="F:nucleic acid binding"/>
    <property type="evidence" value="ECO:0007669"/>
    <property type="project" value="InterPro"/>
</dbReference>
<feature type="region of interest" description="Disordered" evidence="1">
    <location>
        <begin position="373"/>
        <end position="460"/>
    </location>
</feature>
<keyword evidence="4" id="KW-1185">Reference proteome</keyword>
<dbReference type="SUPFAM" id="SSF49503">
    <property type="entry name" value="Cupredoxins"/>
    <property type="match status" value="1"/>
</dbReference>
<dbReference type="Gene3D" id="2.60.40.420">
    <property type="entry name" value="Cupredoxins - blue copper proteins"/>
    <property type="match status" value="1"/>
</dbReference>
<dbReference type="OrthoDB" id="1265697at2759"/>
<feature type="compositionally biased region" description="Basic and acidic residues" evidence="1">
    <location>
        <begin position="398"/>
        <end position="423"/>
    </location>
</feature>
<protein>
    <recommendedName>
        <fullName evidence="2">Phytocyanin domain-containing protein</fullName>
    </recommendedName>
</protein>
<dbReference type="Proteomes" id="UP000595140">
    <property type="component" value="Unassembled WGS sequence"/>
</dbReference>
<proteinExistence type="predicted"/>
<dbReference type="AlphaFoldDB" id="A0A484LR04"/>
<dbReference type="InterPro" id="IPR057670">
    <property type="entry name" value="SH3_retrovirus"/>
</dbReference>
<feature type="domain" description="Phytocyanin" evidence="2">
    <location>
        <begin position="509"/>
        <end position="601"/>
    </location>
</feature>
<dbReference type="PROSITE" id="PS51485">
    <property type="entry name" value="PHYTOCYANIN"/>
    <property type="match status" value="1"/>
</dbReference>
<accession>A0A484LR04</accession>
<sequence>MYERNNAMGKASLIRKLVKLQYKDGDSIVVHMNEFQGVVNQLAGMKMKLEDELQALLLLSSLPDRDTLVVSLSNSAPDGKMTMEMVKASLLNEEARRKESGYPSQSEANVIPESSRGRSKSRNPHHRDKSRGRSKSRKRDFICHYCQKPGHIERFCRKKKRDMSRERKDKNENSEQKLEEKNTTALASSDDDLFVIGGHGLLNVACDDCTWVIDSGASYHIISHREYFSSYTSGDFGHVRMGNDGSSKIIGMGDVCLETSTGCRLVLRDVRHVPDIRLSLISAGLLDDEGYANKFCDGRWKLSKGSLIMARGKKQNSLYVMQARVCSGDANVADDASEDEFGYRLWDPRDMKVIRSRDVVFFEDQTIEDCEKKQANPSPCITVDPVPSLPPVVVPQDHGGDMHDHTVESPADDHHDDDNHDDGGDGVPESQPQSHSEPPPAPQLRRSTRVRKPSTRLSEDDFVLVTDGGEPETYDEAMSHVHGEKCRVAVAAWLGAAVFSLHFSAAVSNEFSVGGEKGWVIPKEDNPQFYNDWASKNRFKVDDTLKFEYRKDSVLEVSKEEYEKCRSSGHPIFFDNREHTSFKLDRSGLFYFISGVSGHRK</sequence>
<dbReference type="Pfam" id="PF14223">
    <property type="entry name" value="Retrotran_gag_2"/>
    <property type="match status" value="1"/>
</dbReference>
<evidence type="ECO:0000256" key="1">
    <source>
        <dbReference type="SAM" id="MobiDB-lite"/>
    </source>
</evidence>
<feature type="compositionally biased region" description="Basic residues" evidence="1">
    <location>
        <begin position="117"/>
        <end position="136"/>
    </location>
</feature>
<dbReference type="Pfam" id="PF25597">
    <property type="entry name" value="SH3_retrovirus"/>
    <property type="match status" value="1"/>
</dbReference>
<evidence type="ECO:0000313" key="4">
    <source>
        <dbReference type="Proteomes" id="UP000595140"/>
    </source>
</evidence>
<feature type="compositionally biased region" description="Basic and acidic residues" evidence="1">
    <location>
        <begin position="163"/>
        <end position="182"/>
    </location>
</feature>
<dbReference type="InterPro" id="IPR054722">
    <property type="entry name" value="PolX-like_BBD"/>
</dbReference>
<dbReference type="GO" id="GO:0009055">
    <property type="term" value="F:electron transfer activity"/>
    <property type="evidence" value="ECO:0007669"/>
    <property type="project" value="InterPro"/>
</dbReference>
<dbReference type="GO" id="GO:0008270">
    <property type="term" value="F:zinc ion binding"/>
    <property type="evidence" value="ECO:0007669"/>
    <property type="project" value="InterPro"/>
</dbReference>
<dbReference type="EMBL" id="OOIL02001869">
    <property type="protein sequence ID" value="VFQ78891.1"/>
    <property type="molecule type" value="Genomic_DNA"/>
</dbReference>
<dbReference type="PANTHER" id="PTHR47592">
    <property type="entry name" value="PBF68 PROTEIN"/>
    <property type="match status" value="1"/>
</dbReference>
<organism evidence="3 4">
    <name type="scientific">Cuscuta campestris</name>
    <dbReference type="NCBI Taxonomy" id="132261"/>
    <lineage>
        <taxon>Eukaryota</taxon>
        <taxon>Viridiplantae</taxon>
        <taxon>Streptophyta</taxon>
        <taxon>Embryophyta</taxon>
        <taxon>Tracheophyta</taxon>
        <taxon>Spermatophyta</taxon>
        <taxon>Magnoliopsida</taxon>
        <taxon>eudicotyledons</taxon>
        <taxon>Gunneridae</taxon>
        <taxon>Pentapetalae</taxon>
        <taxon>asterids</taxon>
        <taxon>lamiids</taxon>
        <taxon>Solanales</taxon>
        <taxon>Convolvulaceae</taxon>
        <taxon>Cuscuteae</taxon>
        <taxon>Cuscuta</taxon>
        <taxon>Cuscuta subgen. Grammica</taxon>
        <taxon>Cuscuta sect. Cleistogrammica</taxon>
    </lineage>
</organism>
<dbReference type="InterPro" id="IPR008972">
    <property type="entry name" value="Cupredoxin"/>
</dbReference>
<dbReference type="InterPro" id="IPR036875">
    <property type="entry name" value="Znf_CCHC_sf"/>
</dbReference>
<name>A0A484LR04_9ASTE</name>
<dbReference type="InterPro" id="IPR003245">
    <property type="entry name" value="Phytocyanin_dom"/>
</dbReference>
<feature type="region of interest" description="Disordered" evidence="1">
    <location>
        <begin position="95"/>
        <end position="136"/>
    </location>
</feature>
<dbReference type="PANTHER" id="PTHR47592:SF31">
    <property type="entry name" value="ZINC FINGER, CCHC-TYPE-RELATED"/>
    <property type="match status" value="1"/>
</dbReference>
<evidence type="ECO:0000313" key="3">
    <source>
        <dbReference type="EMBL" id="VFQ78891.1"/>
    </source>
</evidence>
<gene>
    <name evidence="3" type="ORF">CCAM_LOCUS20667</name>
</gene>
<feature type="region of interest" description="Disordered" evidence="1">
    <location>
        <begin position="157"/>
        <end position="183"/>
    </location>
</feature>